<evidence type="ECO:0000256" key="2">
    <source>
        <dbReference type="SAM" id="SignalP"/>
    </source>
</evidence>
<evidence type="ECO:0000256" key="1">
    <source>
        <dbReference type="SAM" id="Phobius"/>
    </source>
</evidence>
<organism evidence="3 4">
    <name type="scientific">Streptomyces kunmingensis</name>
    <dbReference type="NCBI Taxonomy" id="68225"/>
    <lineage>
        <taxon>Bacteria</taxon>
        <taxon>Bacillati</taxon>
        <taxon>Actinomycetota</taxon>
        <taxon>Actinomycetes</taxon>
        <taxon>Kitasatosporales</taxon>
        <taxon>Streptomycetaceae</taxon>
        <taxon>Streptomyces</taxon>
    </lineage>
</organism>
<gene>
    <name evidence="3" type="ORF">OKJ48_20650</name>
</gene>
<dbReference type="EMBL" id="JAOZYB010000165">
    <property type="protein sequence ID" value="MEB3962643.1"/>
    <property type="molecule type" value="Genomic_DNA"/>
</dbReference>
<feature type="signal peptide" evidence="2">
    <location>
        <begin position="1"/>
        <end position="26"/>
    </location>
</feature>
<comment type="caution">
    <text evidence="3">The sequence shown here is derived from an EMBL/GenBank/DDBJ whole genome shotgun (WGS) entry which is preliminary data.</text>
</comment>
<sequence>MRTTRALTVSAVVAAAVGLAAPAASAWTGPSTITAGPGAVPRGGQLTVTVDGATCRSGGTATSDAFGTADFRAVPGGGAAKATATVHGAAGPGAHDISVHCQGATVTRPAAFTVVHGGVRGGLGGTREPRASSTDTVIGGVLVASSLIGGGVFWLRRRAENKA</sequence>
<feature type="chain" id="PRO_5046708697" description="Integral membrane protein" evidence="2">
    <location>
        <begin position="27"/>
        <end position="163"/>
    </location>
</feature>
<keyword evidence="1" id="KW-1133">Transmembrane helix</keyword>
<accession>A0ABU6CD61</accession>
<dbReference type="Proteomes" id="UP001352223">
    <property type="component" value="Unassembled WGS sequence"/>
</dbReference>
<proteinExistence type="predicted"/>
<name>A0ABU6CD61_9ACTN</name>
<dbReference type="RefSeq" id="WP_324770216.1">
    <property type="nucleotide sequence ID" value="NZ_BAAATS010000006.1"/>
</dbReference>
<protein>
    <recommendedName>
        <fullName evidence="5">Integral membrane protein</fullName>
    </recommendedName>
</protein>
<keyword evidence="4" id="KW-1185">Reference proteome</keyword>
<evidence type="ECO:0008006" key="5">
    <source>
        <dbReference type="Google" id="ProtNLM"/>
    </source>
</evidence>
<keyword evidence="1" id="KW-0472">Membrane</keyword>
<keyword evidence="1" id="KW-0812">Transmembrane</keyword>
<keyword evidence="2" id="KW-0732">Signal</keyword>
<evidence type="ECO:0000313" key="4">
    <source>
        <dbReference type="Proteomes" id="UP001352223"/>
    </source>
</evidence>
<evidence type="ECO:0000313" key="3">
    <source>
        <dbReference type="EMBL" id="MEB3962643.1"/>
    </source>
</evidence>
<feature type="transmembrane region" description="Helical" evidence="1">
    <location>
        <begin position="137"/>
        <end position="155"/>
    </location>
</feature>
<reference evidence="3 4" key="1">
    <citation type="submission" date="2022-10" db="EMBL/GenBank/DDBJ databases">
        <authorList>
            <person name="Xie J."/>
            <person name="Shen N."/>
        </authorList>
    </citation>
    <scope>NUCLEOTIDE SEQUENCE [LARGE SCALE GENOMIC DNA]</scope>
    <source>
        <strain evidence="3 4">DSM 41681</strain>
    </source>
</reference>